<dbReference type="SMART" id="SM01043">
    <property type="entry name" value="BTAD"/>
    <property type="match status" value="1"/>
</dbReference>
<evidence type="ECO:0000256" key="7">
    <source>
        <dbReference type="SAM" id="MobiDB-lite"/>
    </source>
</evidence>
<dbReference type="InterPro" id="IPR011990">
    <property type="entry name" value="TPR-like_helical_dom_sf"/>
</dbReference>
<dbReference type="PRINTS" id="PR00364">
    <property type="entry name" value="DISEASERSIST"/>
</dbReference>
<evidence type="ECO:0000256" key="1">
    <source>
        <dbReference type="ARBA" id="ARBA00005820"/>
    </source>
</evidence>
<dbReference type="Gene3D" id="1.10.10.10">
    <property type="entry name" value="Winged helix-like DNA-binding domain superfamily/Winged helix DNA-binding domain"/>
    <property type="match status" value="1"/>
</dbReference>
<dbReference type="Gene3D" id="3.40.50.300">
    <property type="entry name" value="P-loop containing nucleotide triphosphate hydrolases"/>
    <property type="match status" value="1"/>
</dbReference>
<dbReference type="InterPro" id="IPR027417">
    <property type="entry name" value="P-loop_NTPase"/>
</dbReference>
<keyword evidence="4 6" id="KW-0238">DNA-binding</keyword>
<feature type="compositionally biased region" description="Basic and acidic residues" evidence="7">
    <location>
        <begin position="667"/>
        <end position="677"/>
    </location>
</feature>
<dbReference type="PANTHER" id="PTHR35807:SF1">
    <property type="entry name" value="TRANSCRIPTIONAL REGULATOR REDD"/>
    <property type="match status" value="1"/>
</dbReference>
<name>A0ABN1VZH8_9ACTN</name>
<dbReference type="SUPFAM" id="SSF52540">
    <property type="entry name" value="P-loop containing nucleoside triphosphate hydrolases"/>
    <property type="match status" value="1"/>
</dbReference>
<dbReference type="SUPFAM" id="SSF48452">
    <property type="entry name" value="TPR-like"/>
    <property type="match status" value="3"/>
</dbReference>
<dbReference type="SMART" id="SM00028">
    <property type="entry name" value="TPR"/>
    <property type="match status" value="4"/>
</dbReference>
<reference evidence="9 10" key="1">
    <citation type="journal article" date="2019" name="Int. J. Syst. Evol. Microbiol.">
        <title>The Global Catalogue of Microorganisms (GCM) 10K type strain sequencing project: providing services to taxonomists for standard genome sequencing and annotation.</title>
        <authorList>
            <consortium name="The Broad Institute Genomics Platform"/>
            <consortium name="The Broad Institute Genome Sequencing Center for Infectious Disease"/>
            <person name="Wu L."/>
            <person name="Ma J."/>
        </authorList>
    </citation>
    <scope>NUCLEOTIDE SEQUENCE [LARGE SCALE GENOMIC DNA]</scope>
    <source>
        <strain evidence="9 10">JCM 13004</strain>
    </source>
</reference>
<organism evidence="9 10">
    <name type="scientific">Kitasatospora nipponensis</name>
    <dbReference type="NCBI Taxonomy" id="258049"/>
    <lineage>
        <taxon>Bacteria</taxon>
        <taxon>Bacillati</taxon>
        <taxon>Actinomycetota</taxon>
        <taxon>Actinomycetes</taxon>
        <taxon>Kitasatosporales</taxon>
        <taxon>Streptomycetaceae</taxon>
        <taxon>Kitasatospora</taxon>
    </lineage>
</organism>
<dbReference type="InterPro" id="IPR001867">
    <property type="entry name" value="OmpR/PhoB-type_DNA-bd"/>
</dbReference>
<proteinExistence type="inferred from homology"/>
<evidence type="ECO:0000313" key="9">
    <source>
        <dbReference type="EMBL" id="GAA1225511.1"/>
    </source>
</evidence>
<keyword evidence="5" id="KW-0804">Transcription</keyword>
<evidence type="ECO:0000259" key="8">
    <source>
        <dbReference type="PROSITE" id="PS51755"/>
    </source>
</evidence>
<comment type="caution">
    <text evidence="9">The sequence shown here is derived from an EMBL/GenBank/DDBJ whole genome shotgun (WGS) entry which is preliminary data.</text>
</comment>
<dbReference type="InterPro" id="IPR036388">
    <property type="entry name" value="WH-like_DNA-bd_sf"/>
</dbReference>
<dbReference type="Pfam" id="PF13401">
    <property type="entry name" value="AAA_22"/>
    <property type="match status" value="1"/>
</dbReference>
<dbReference type="InterPro" id="IPR049945">
    <property type="entry name" value="AAA_22"/>
</dbReference>
<dbReference type="Pfam" id="PF13424">
    <property type="entry name" value="TPR_12"/>
    <property type="match status" value="1"/>
</dbReference>
<dbReference type="PANTHER" id="PTHR35807">
    <property type="entry name" value="TRANSCRIPTIONAL REGULATOR REDD-RELATED"/>
    <property type="match status" value="1"/>
</dbReference>
<protein>
    <recommendedName>
        <fullName evidence="8">OmpR/PhoB-type domain-containing protein</fullName>
    </recommendedName>
</protein>
<dbReference type="Gene3D" id="1.25.40.10">
    <property type="entry name" value="Tetratricopeptide repeat domain"/>
    <property type="match status" value="3"/>
</dbReference>
<dbReference type="Pfam" id="PF00486">
    <property type="entry name" value="Trans_reg_C"/>
    <property type="match status" value="1"/>
</dbReference>
<feature type="domain" description="OmpR/PhoB-type" evidence="8">
    <location>
        <begin position="1"/>
        <end position="92"/>
    </location>
</feature>
<feature type="region of interest" description="Disordered" evidence="7">
    <location>
        <begin position="659"/>
        <end position="678"/>
    </location>
</feature>
<dbReference type="CDD" id="cd15831">
    <property type="entry name" value="BTAD"/>
    <property type="match status" value="1"/>
</dbReference>
<evidence type="ECO:0000256" key="4">
    <source>
        <dbReference type="ARBA" id="ARBA00023125"/>
    </source>
</evidence>
<dbReference type="InterPro" id="IPR051677">
    <property type="entry name" value="AfsR-DnrI-RedD_regulator"/>
</dbReference>
<dbReference type="InterPro" id="IPR016032">
    <property type="entry name" value="Sig_transdc_resp-reg_C-effctor"/>
</dbReference>
<feature type="compositionally biased region" description="Low complexity" evidence="7">
    <location>
        <begin position="267"/>
        <end position="283"/>
    </location>
</feature>
<evidence type="ECO:0000256" key="5">
    <source>
        <dbReference type="ARBA" id="ARBA00023163"/>
    </source>
</evidence>
<dbReference type="Pfam" id="PF03704">
    <property type="entry name" value="BTAD"/>
    <property type="match status" value="1"/>
</dbReference>
<evidence type="ECO:0000256" key="6">
    <source>
        <dbReference type="PROSITE-ProRule" id="PRU01091"/>
    </source>
</evidence>
<evidence type="ECO:0000256" key="2">
    <source>
        <dbReference type="ARBA" id="ARBA00023012"/>
    </source>
</evidence>
<dbReference type="InterPro" id="IPR005158">
    <property type="entry name" value="BTAD"/>
</dbReference>
<accession>A0ABN1VZH8</accession>
<evidence type="ECO:0000313" key="10">
    <source>
        <dbReference type="Proteomes" id="UP001500037"/>
    </source>
</evidence>
<dbReference type="SMART" id="SM00862">
    <property type="entry name" value="Trans_reg_C"/>
    <property type="match status" value="1"/>
</dbReference>
<dbReference type="SUPFAM" id="SSF46894">
    <property type="entry name" value="C-terminal effector domain of the bipartite response regulators"/>
    <property type="match status" value="1"/>
</dbReference>
<feature type="compositionally biased region" description="Pro residues" evidence="7">
    <location>
        <begin position="254"/>
        <end position="266"/>
    </location>
</feature>
<gene>
    <name evidence="9" type="ORF">GCM10009665_14910</name>
</gene>
<dbReference type="Proteomes" id="UP001500037">
    <property type="component" value="Unassembled WGS sequence"/>
</dbReference>
<dbReference type="RefSeq" id="WP_344440431.1">
    <property type="nucleotide sequence ID" value="NZ_BAAALF010000016.1"/>
</dbReference>
<dbReference type="InterPro" id="IPR019734">
    <property type="entry name" value="TPR_rpt"/>
</dbReference>
<keyword evidence="3" id="KW-0805">Transcription regulation</keyword>
<feature type="DNA-binding region" description="OmpR/PhoB-type" evidence="6">
    <location>
        <begin position="1"/>
        <end position="92"/>
    </location>
</feature>
<comment type="similarity">
    <text evidence="1">Belongs to the AfsR/DnrI/RedD regulatory family.</text>
</comment>
<evidence type="ECO:0000256" key="3">
    <source>
        <dbReference type="ARBA" id="ARBA00023015"/>
    </source>
</evidence>
<dbReference type="EMBL" id="BAAALF010000016">
    <property type="protein sequence ID" value="GAA1225511.1"/>
    <property type="molecule type" value="Genomic_DNA"/>
</dbReference>
<sequence length="971" mass="104368">MRYGILGSLEARRGELRIEVERPRRRALLAFLLLNANRSVTTEQLVDALWGERPPASARGQVHTALSELRKLLGADGADPLSSPDGGYRLTVEESALDVSTFRHAVGEARRLAERGEARAAAHAVRAGLALWRGDALSGIEAPFAEAARSRLEEERFAAHELLADIELDLGQHQQLVPELTALLDAYPAREGLAERLMLALYRGGRQTDALAVARRLRAVLAEDFGLDPGPSLLAMESAVLRGDPALRREPARTGPPPAVQPPAPAPAQAGAPAPAAAPAPAGTSWSERWPSTPRPAQLPSAANGFVGRLAEADSLDAVWRGAPGGPRIAIVTGPAGAGKTALAVRWARQRADDFPDGQLFVDLRGYAEGACEEPAQVLERFLIALGVAGPQVPATESAREDLYRSCLAERRMLVVLDNARDYQQIRPLLPGAPGCLTLVTSRGALGTLVVESGAVPVRLGRMTPEQSVEVLSGILGPERIAAEPDQALALATLGGELPLALRIIAARLVEDPDALLAELVAELAAEGSRLDGLELPGDRSSAVGRALDHTYRQLRPELARSFRLLGVHPGQLGGAAAAALIGTGPVLATAPAAVNRRLLRELEAVHLVERPGPDRYALHDLVRLYAQHRTSGGAAERDAARARLLDWYIGLSAAAARQLDPGRPQSEPRVEHRLDTPDPFPDVEAALAWFDLEAENLLALTRLAARSGDHRAVWQLADHQFGHFMRSHRLDAFVESYRLAEEAAQLGGEQHVAALMANNLGVAHSFRRELPLAKAAYERALAIHLERGELRRVLSTRSNLGSLHFDLGLLSEARGYQEAVAADARELDEPRLLAVSLSNLGLTLGDLGEYEESQTLQEEALAVLAARCPQERQYILRANLARVRFVAGHYEAAQADCRAALVEARSHGDLLHTARLLCHLGDCLLRDGHPDEARTAWQESLDLFTECGSPQVANAQVRLATNGLPAVEPT</sequence>
<keyword evidence="10" id="KW-1185">Reference proteome</keyword>
<feature type="region of interest" description="Disordered" evidence="7">
    <location>
        <begin position="247"/>
        <end position="301"/>
    </location>
</feature>
<keyword evidence="2" id="KW-0902">Two-component regulatory system</keyword>
<dbReference type="PROSITE" id="PS51755">
    <property type="entry name" value="OMPR_PHOB"/>
    <property type="match status" value="1"/>
</dbReference>